<organism evidence="3 4">
    <name type="scientific">Nocardia cyriacigeorgica</name>
    <dbReference type="NCBI Taxonomy" id="135487"/>
    <lineage>
        <taxon>Bacteria</taxon>
        <taxon>Bacillati</taxon>
        <taxon>Actinomycetota</taxon>
        <taxon>Actinomycetes</taxon>
        <taxon>Mycobacteriales</taxon>
        <taxon>Nocardiaceae</taxon>
        <taxon>Nocardia</taxon>
    </lineage>
</organism>
<protein>
    <submittedName>
        <fullName evidence="3">Uncharacterized protein</fullName>
    </submittedName>
</protein>
<name>A0A5R8NX58_9NOCA</name>
<dbReference type="RefSeq" id="WP_138446471.1">
    <property type="nucleotide sequence ID" value="NZ_VBUT01000002.1"/>
</dbReference>
<dbReference type="EMBL" id="VBUT01000002">
    <property type="protein sequence ID" value="TLF80821.1"/>
    <property type="molecule type" value="Genomic_DNA"/>
</dbReference>
<accession>A0A5R8NX58</accession>
<evidence type="ECO:0000313" key="3">
    <source>
        <dbReference type="EMBL" id="TLF80821.1"/>
    </source>
</evidence>
<evidence type="ECO:0000256" key="2">
    <source>
        <dbReference type="SAM" id="Phobius"/>
    </source>
</evidence>
<reference evidence="3 4" key="1">
    <citation type="submission" date="2019-05" db="EMBL/GenBank/DDBJ databases">
        <title>Genomes sequences of two Nocardia cyriacigeorgica environmental isolates, type strains Nocardia asteroides ATCC 19247 and Nocardia cyriacigeorgica DSM 44484.</title>
        <authorList>
            <person name="Vautrin F."/>
            <person name="Bergeron E."/>
            <person name="Dubost A."/>
            <person name="Abrouk D."/>
            <person name="Rodriguez Nava V."/>
            <person name="Pujic P."/>
        </authorList>
    </citation>
    <scope>NUCLEOTIDE SEQUENCE [LARGE SCALE GENOMIC DNA]</scope>
    <source>
        <strain evidence="3 4">EML 446</strain>
    </source>
</reference>
<gene>
    <name evidence="3" type="ORF">FEK34_03750</name>
</gene>
<keyword evidence="2" id="KW-0472">Membrane</keyword>
<evidence type="ECO:0000256" key="1">
    <source>
        <dbReference type="SAM" id="MobiDB-lite"/>
    </source>
</evidence>
<evidence type="ECO:0000313" key="4">
    <source>
        <dbReference type="Proteomes" id="UP000306378"/>
    </source>
</evidence>
<comment type="caution">
    <text evidence="3">The sequence shown here is derived from an EMBL/GenBank/DDBJ whole genome shotgun (WGS) entry which is preliminary data.</text>
</comment>
<feature type="compositionally biased region" description="Basic and acidic residues" evidence="1">
    <location>
        <begin position="65"/>
        <end position="76"/>
    </location>
</feature>
<keyword evidence="2" id="KW-0812">Transmembrane</keyword>
<dbReference type="AlphaFoldDB" id="A0A5R8NX58"/>
<feature type="region of interest" description="Disordered" evidence="1">
    <location>
        <begin position="53"/>
        <end position="91"/>
    </location>
</feature>
<proteinExistence type="predicted"/>
<keyword evidence="2" id="KW-1133">Transmembrane helix</keyword>
<dbReference type="Proteomes" id="UP000306378">
    <property type="component" value="Unassembled WGS sequence"/>
</dbReference>
<sequence>MAGVVWDLIWAIAVAGGVVAIIGIIVLVTGTGERRSGSSSSARAARWAVGDMSASDNGWFGSGRDGGDPRPSRAECEPGCGGGDADTSVDGGYSCGGGSSCGGGGS</sequence>
<feature type="transmembrane region" description="Helical" evidence="2">
    <location>
        <begin position="6"/>
        <end position="28"/>
    </location>
</feature>